<evidence type="ECO:0000256" key="6">
    <source>
        <dbReference type="SAM" id="Phobius"/>
    </source>
</evidence>
<feature type="domain" description="RDD" evidence="7">
    <location>
        <begin position="65"/>
        <end position="177"/>
    </location>
</feature>
<dbReference type="GO" id="GO:0005886">
    <property type="term" value="C:plasma membrane"/>
    <property type="evidence" value="ECO:0007669"/>
    <property type="project" value="UniProtKB-SubCell"/>
</dbReference>
<evidence type="ECO:0000313" key="9">
    <source>
        <dbReference type="Proteomes" id="UP000326994"/>
    </source>
</evidence>
<protein>
    <recommendedName>
        <fullName evidence="7">RDD domain-containing protein</fullName>
    </recommendedName>
</protein>
<dbReference type="AlphaFoldDB" id="A0A5J4FVR7"/>
<dbReference type="PANTHER" id="PTHR36115:SF4">
    <property type="entry name" value="MEMBRANE PROTEIN"/>
    <property type="match status" value="1"/>
</dbReference>
<evidence type="ECO:0000313" key="8">
    <source>
        <dbReference type="EMBL" id="GEQ86120.1"/>
    </source>
</evidence>
<evidence type="ECO:0000256" key="4">
    <source>
        <dbReference type="ARBA" id="ARBA00022989"/>
    </source>
</evidence>
<evidence type="ECO:0000256" key="1">
    <source>
        <dbReference type="ARBA" id="ARBA00004651"/>
    </source>
</evidence>
<dbReference type="InterPro" id="IPR010432">
    <property type="entry name" value="RDD"/>
</dbReference>
<evidence type="ECO:0000256" key="2">
    <source>
        <dbReference type="ARBA" id="ARBA00022475"/>
    </source>
</evidence>
<keyword evidence="4 6" id="KW-1133">Transmembrane helix</keyword>
<dbReference type="EMBL" id="BKCF01000002">
    <property type="protein sequence ID" value="GEQ86120.1"/>
    <property type="molecule type" value="Genomic_DNA"/>
</dbReference>
<feature type="transmembrane region" description="Helical" evidence="6">
    <location>
        <begin position="78"/>
        <end position="101"/>
    </location>
</feature>
<comment type="caution">
    <text evidence="8">The sequence shown here is derived from an EMBL/GenBank/DDBJ whole genome shotgun (WGS) entry which is preliminary data.</text>
</comment>
<organism evidence="8 9">
    <name type="scientific">Patiriisocius marinistellae</name>
    <dbReference type="NCBI Taxonomy" id="2494560"/>
    <lineage>
        <taxon>Bacteria</taxon>
        <taxon>Pseudomonadati</taxon>
        <taxon>Bacteroidota</taxon>
        <taxon>Flavobacteriia</taxon>
        <taxon>Flavobacteriales</taxon>
        <taxon>Flavobacteriaceae</taxon>
        <taxon>Patiriisocius</taxon>
    </lineage>
</organism>
<dbReference type="InterPro" id="IPR051791">
    <property type="entry name" value="Pra-immunoreactive"/>
</dbReference>
<evidence type="ECO:0000256" key="5">
    <source>
        <dbReference type="ARBA" id="ARBA00023136"/>
    </source>
</evidence>
<proteinExistence type="predicted"/>
<reference evidence="8 9" key="1">
    <citation type="submission" date="2019-08" db="EMBL/GenBank/DDBJ databases">
        <title>Ulvibacter marinistellae sp. nov., isolated from a starfish, Patiria pectinifera.</title>
        <authorList>
            <person name="Kawano K."/>
            <person name="Ushijima N."/>
            <person name="Kihara M."/>
            <person name="Itoh H."/>
        </authorList>
    </citation>
    <scope>NUCLEOTIDE SEQUENCE [LARGE SCALE GENOMIC DNA]</scope>
    <source>
        <strain evidence="8 9">KK4</strain>
    </source>
</reference>
<name>A0A5J4FVR7_9FLAO</name>
<keyword evidence="9" id="KW-1185">Reference proteome</keyword>
<keyword evidence="2" id="KW-1003">Cell membrane</keyword>
<comment type="subcellular location">
    <subcellularLocation>
        <location evidence="1">Cell membrane</location>
        <topology evidence="1">Multi-pass membrane protein</topology>
    </subcellularLocation>
</comment>
<dbReference type="Proteomes" id="UP000326994">
    <property type="component" value="Unassembled WGS sequence"/>
</dbReference>
<keyword evidence="5 6" id="KW-0472">Membrane</keyword>
<dbReference type="RefSeq" id="WP_151894049.1">
    <property type="nucleotide sequence ID" value="NZ_BKCF01000002.1"/>
</dbReference>
<dbReference type="Pfam" id="PF06271">
    <property type="entry name" value="RDD"/>
    <property type="match status" value="1"/>
</dbReference>
<evidence type="ECO:0000259" key="7">
    <source>
        <dbReference type="Pfam" id="PF06271"/>
    </source>
</evidence>
<keyword evidence="3 6" id="KW-0812">Transmembrane</keyword>
<accession>A0A5J4FVR7</accession>
<gene>
    <name evidence="8" type="ORF">ULMS_16280</name>
</gene>
<dbReference type="PANTHER" id="PTHR36115">
    <property type="entry name" value="PROLINE-RICH ANTIGEN HOMOLOG-RELATED"/>
    <property type="match status" value="1"/>
</dbReference>
<feature type="transmembrane region" description="Helical" evidence="6">
    <location>
        <begin position="113"/>
        <end position="130"/>
    </location>
</feature>
<evidence type="ECO:0000256" key="3">
    <source>
        <dbReference type="ARBA" id="ARBA00022692"/>
    </source>
</evidence>
<dbReference type="OrthoDB" id="762068at2"/>
<sequence>MNRQEHLQFCNVCTHKKFDRYKGTVCNLTDERADFDVSCPHFAKDNTLADKELTYVSNLAKMDLATTGTRFGNYIIDLIIMLLLQLGFGIALGVVLGLIAPDTINSISESSRISNYILGGIFSFLYYTFFEHAYGQSIGKMLTKTKVVDLNGEKPTLSIIAKRSLCRLIPFEAFSFLGDDSVGWHDTISDTRVVYIKNETE</sequence>